<dbReference type="GO" id="GO:0008610">
    <property type="term" value="P:lipid biosynthetic process"/>
    <property type="evidence" value="ECO:0007669"/>
    <property type="project" value="UniProtKB-ARBA"/>
</dbReference>
<dbReference type="GO" id="GO:0043041">
    <property type="term" value="P:amino acid activation for nonribosomal peptide biosynthetic process"/>
    <property type="evidence" value="ECO:0007669"/>
    <property type="project" value="TreeGrafter"/>
</dbReference>
<proteinExistence type="predicted"/>
<dbReference type="SUPFAM" id="SSF52777">
    <property type="entry name" value="CoA-dependent acyltransferases"/>
    <property type="match status" value="2"/>
</dbReference>
<evidence type="ECO:0000313" key="3">
    <source>
        <dbReference type="Proteomes" id="UP000199051"/>
    </source>
</evidence>
<dbReference type="AlphaFoldDB" id="A0A1H9MF77"/>
<dbReference type="Gene3D" id="3.30.559.30">
    <property type="entry name" value="Nonribosomal peptide synthetase, condensation domain"/>
    <property type="match status" value="1"/>
</dbReference>
<dbReference type="GO" id="GO:0003824">
    <property type="term" value="F:catalytic activity"/>
    <property type="evidence" value="ECO:0007669"/>
    <property type="project" value="InterPro"/>
</dbReference>
<protein>
    <submittedName>
        <fullName evidence="2">HxxPF-repeated domain-containing protein</fullName>
    </submittedName>
</protein>
<dbReference type="GO" id="GO:0044550">
    <property type="term" value="P:secondary metabolite biosynthetic process"/>
    <property type="evidence" value="ECO:0007669"/>
    <property type="project" value="TreeGrafter"/>
</dbReference>
<feature type="domain" description="Condensation" evidence="1">
    <location>
        <begin position="19"/>
        <end position="444"/>
    </location>
</feature>
<dbReference type="InterPro" id="IPR001242">
    <property type="entry name" value="Condensation_dom"/>
</dbReference>
<evidence type="ECO:0000259" key="1">
    <source>
        <dbReference type="Pfam" id="PF00668"/>
    </source>
</evidence>
<organism evidence="2 3">
    <name type="scientific">Actinokineospora terrae</name>
    <dbReference type="NCBI Taxonomy" id="155974"/>
    <lineage>
        <taxon>Bacteria</taxon>
        <taxon>Bacillati</taxon>
        <taxon>Actinomycetota</taxon>
        <taxon>Actinomycetes</taxon>
        <taxon>Pseudonocardiales</taxon>
        <taxon>Pseudonocardiaceae</taxon>
        <taxon>Actinokineospora</taxon>
    </lineage>
</organism>
<dbReference type="InterPro" id="IPR023213">
    <property type="entry name" value="CAT-like_dom_sf"/>
</dbReference>
<name>A0A1H9MF77_9PSEU</name>
<dbReference type="PANTHER" id="PTHR45527:SF1">
    <property type="entry name" value="FATTY ACID SYNTHASE"/>
    <property type="match status" value="1"/>
</dbReference>
<dbReference type="GO" id="GO:0005737">
    <property type="term" value="C:cytoplasm"/>
    <property type="evidence" value="ECO:0007669"/>
    <property type="project" value="TreeGrafter"/>
</dbReference>
<dbReference type="GO" id="GO:0031177">
    <property type="term" value="F:phosphopantetheine binding"/>
    <property type="evidence" value="ECO:0007669"/>
    <property type="project" value="TreeGrafter"/>
</dbReference>
<dbReference type="STRING" id="155974.SAMN04487818_102130"/>
<sequence length="444" mass="48959">MTAVRTRPRISELPPAPGVSFNQEQICLLEAFYPRNKAYNAQAEIRVRGALDLSTLERAVSHVVERHEMLRTTISLGATGYLATVHPPFPFTIRRHDLTGLPDGAAERELAAIRSRLQDQVFDTTVLPLLTLDAVRLAEDEWALLQVEHHAVHDGWSFGRLWAEIQDCYDALASGRAPGLAALPAQYQQFVRWQRDRMAGEYGERAVEFWSDYLDGAGEVVLGGEPAGADNLDGHNLELTVTAETFARVRERAGELAVSPFVVMFSAYALLLAGKTGATDFCVGTAVNARTEAELEPLVGMVVNTVPVRVVVGAGDGLPGVARGVQGSLFRALRYNDVPLSLIVRRLGLAQRRGRNPVFQHCFSFHDSDVPRLRFGTATAEIREAQNQSAKFDMNVVVIPPSPTRDAGHARMFWQFSRAVFSRAQAVALAAEYERLLVRVLHEP</sequence>
<dbReference type="Gene3D" id="3.30.559.10">
    <property type="entry name" value="Chloramphenicol acetyltransferase-like domain"/>
    <property type="match status" value="1"/>
</dbReference>
<gene>
    <name evidence="2" type="ORF">SAMN04487818_102130</name>
</gene>
<dbReference type="Proteomes" id="UP000199051">
    <property type="component" value="Unassembled WGS sequence"/>
</dbReference>
<dbReference type="RefSeq" id="WP_177215430.1">
    <property type="nucleotide sequence ID" value="NZ_FOGI01000002.1"/>
</dbReference>
<dbReference type="PANTHER" id="PTHR45527">
    <property type="entry name" value="NONRIBOSOMAL PEPTIDE SYNTHETASE"/>
    <property type="match status" value="1"/>
</dbReference>
<dbReference type="Pfam" id="PF00668">
    <property type="entry name" value="Condensation"/>
    <property type="match status" value="1"/>
</dbReference>
<keyword evidence="3" id="KW-1185">Reference proteome</keyword>
<dbReference type="EMBL" id="FOGI01000002">
    <property type="protein sequence ID" value="SER22324.1"/>
    <property type="molecule type" value="Genomic_DNA"/>
</dbReference>
<accession>A0A1H9MF77</accession>
<reference evidence="3" key="1">
    <citation type="submission" date="2016-10" db="EMBL/GenBank/DDBJ databases">
        <authorList>
            <person name="Varghese N."/>
            <person name="Submissions S."/>
        </authorList>
    </citation>
    <scope>NUCLEOTIDE SEQUENCE [LARGE SCALE GENOMIC DNA]</scope>
    <source>
        <strain evidence="3">DSM 44260</strain>
    </source>
</reference>
<evidence type="ECO:0000313" key="2">
    <source>
        <dbReference type="EMBL" id="SER22324.1"/>
    </source>
</evidence>